<evidence type="ECO:0000256" key="11">
    <source>
        <dbReference type="SAM" id="MobiDB-lite"/>
    </source>
</evidence>
<evidence type="ECO:0000256" key="1">
    <source>
        <dbReference type="ARBA" id="ARBA00004123"/>
    </source>
</evidence>
<keyword evidence="9" id="KW-0539">Nucleus</keyword>
<name>A0AA38U8H3_9AGAR</name>
<keyword evidence="2" id="KW-0479">Metal-binding</keyword>
<accession>A0AA38U8H3</accession>
<feature type="compositionally biased region" description="Polar residues" evidence="11">
    <location>
        <begin position="352"/>
        <end position="362"/>
    </location>
</feature>
<dbReference type="GO" id="GO:0000981">
    <property type="term" value="F:DNA-binding transcription factor activity, RNA polymerase II-specific"/>
    <property type="evidence" value="ECO:0007669"/>
    <property type="project" value="UniProtKB-ARBA"/>
</dbReference>
<feature type="compositionally biased region" description="Low complexity" evidence="11">
    <location>
        <begin position="363"/>
        <end position="376"/>
    </location>
</feature>
<feature type="compositionally biased region" description="Polar residues" evidence="11">
    <location>
        <begin position="12"/>
        <end position="21"/>
    </location>
</feature>
<evidence type="ECO:0000256" key="6">
    <source>
        <dbReference type="ARBA" id="ARBA00023015"/>
    </source>
</evidence>
<dbReference type="PROSITE" id="PS50157">
    <property type="entry name" value="ZINC_FINGER_C2H2_2"/>
    <property type="match status" value="5"/>
</dbReference>
<feature type="region of interest" description="Disordered" evidence="11">
    <location>
        <begin position="201"/>
        <end position="231"/>
    </location>
</feature>
<reference evidence="13" key="1">
    <citation type="submission" date="2022-08" db="EMBL/GenBank/DDBJ databases">
        <authorList>
            <consortium name="DOE Joint Genome Institute"/>
            <person name="Min B."/>
            <person name="Riley R."/>
            <person name="Sierra-Patev S."/>
            <person name="Naranjo-Ortiz M."/>
            <person name="Looney B."/>
            <person name="Konkel Z."/>
            <person name="Slot J.C."/>
            <person name="Sakamoto Y."/>
            <person name="Steenwyk J.L."/>
            <person name="Rokas A."/>
            <person name="Carro J."/>
            <person name="Camarero S."/>
            <person name="Ferreira P."/>
            <person name="Molpeceres G."/>
            <person name="Ruiz-Duenas F.J."/>
            <person name="Serrano A."/>
            <person name="Henrissat B."/>
            <person name="Drula E."/>
            <person name="Hughes K.W."/>
            <person name="Mata J.L."/>
            <person name="Ishikawa N.K."/>
            <person name="Vargas-Isla R."/>
            <person name="Ushijima S."/>
            <person name="Smith C.A."/>
            <person name="Ahrendt S."/>
            <person name="Andreopoulos W."/>
            <person name="He G."/>
            <person name="Labutti K."/>
            <person name="Lipzen A."/>
            <person name="Ng V."/>
            <person name="Sandor L."/>
            <person name="Barry K."/>
            <person name="Martinez A.T."/>
            <person name="Xiao Y."/>
            <person name="Gibbons J.G."/>
            <person name="Terashima K."/>
            <person name="Hibbett D.S."/>
            <person name="Grigoriev I.V."/>
        </authorList>
    </citation>
    <scope>NUCLEOTIDE SEQUENCE</scope>
    <source>
        <strain evidence="13">TFB9207</strain>
    </source>
</reference>
<dbReference type="AlphaFoldDB" id="A0AA38U8H3"/>
<feature type="domain" description="C2H2-type" evidence="12">
    <location>
        <begin position="492"/>
        <end position="521"/>
    </location>
</feature>
<evidence type="ECO:0000256" key="3">
    <source>
        <dbReference type="ARBA" id="ARBA00022737"/>
    </source>
</evidence>
<dbReference type="EMBL" id="MU806552">
    <property type="protein sequence ID" value="KAJ3834299.1"/>
    <property type="molecule type" value="Genomic_DNA"/>
</dbReference>
<feature type="compositionally biased region" description="Low complexity" evidence="11">
    <location>
        <begin position="201"/>
        <end position="220"/>
    </location>
</feature>
<sequence>MPVKTVRRRNSLPDTPNTSHQQHSHPSRTIDSSDDSDSISTSAEFTEQCTDDCHFITCVDPTHKAANCSASGDTLVCHDAEDCSGLDEYLQCCSDLHPYIQPGPKNYFSPYHWQSGSSTEFTSEETDSFSHNHSNVSHGSPYSIHLPDMNQSQNGSPTNLFADNLSSQLQEYPFDYPQQYELGSHSHSTVTSPLLLSNASFSPSPSHMSPSGSPIPLSGLEQQLPPSTNPSSACMWGNCNAHFSSPDDLIKHVNAEHLMLVPPATDVPSTGHQSHADHHKKFSCLWRDCHEFFPDLVDAPSHEKPHPPYDQFTVHILQHLGYPGPNQPPLPKFPDDYPKEYVDMYAHLLPNAQTNPVADPTTSDSSRNSESGPSRSVTPPPFPMEGQEESHQCKASHVCHWNECGLTFDSCNDLTTHLTEVHVGSGKPHYDCYWGKCGRNGQSGFTSKQKICRHLQSHTGHRPFQCKLCHQNFSEAATLQQHMRRHTREKPYVCDHPGCGKSFAITGALTIHKRTHNGYKPFKCTYCDRAFAESSNLSKHLRTHTGARPYTCPEPGCNKSFARPDQLTRHGNVHKKKAKSTASSS</sequence>
<dbReference type="InterPro" id="IPR036236">
    <property type="entry name" value="Znf_C2H2_sf"/>
</dbReference>
<feature type="domain" description="C2H2-type" evidence="12">
    <location>
        <begin position="397"/>
        <end position="427"/>
    </location>
</feature>
<dbReference type="Proteomes" id="UP001163846">
    <property type="component" value="Unassembled WGS sequence"/>
</dbReference>
<dbReference type="SUPFAM" id="SSF57667">
    <property type="entry name" value="beta-beta-alpha zinc fingers"/>
    <property type="match status" value="5"/>
</dbReference>
<keyword evidence="14" id="KW-1185">Reference proteome</keyword>
<dbReference type="FunFam" id="3.30.160.60:FF:000125">
    <property type="entry name" value="Putative zinc finger protein 143"/>
    <property type="match status" value="1"/>
</dbReference>
<feature type="region of interest" description="Disordered" evidence="11">
    <location>
        <begin position="1"/>
        <end position="41"/>
    </location>
</feature>
<dbReference type="FunFam" id="3.30.160.60:FF:000032">
    <property type="entry name" value="Krueppel-like factor 4"/>
    <property type="match status" value="1"/>
</dbReference>
<evidence type="ECO:0000313" key="13">
    <source>
        <dbReference type="EMBL" id="KAJ3834299.1"/>
    </source>
</evidence>
<keyword evidence="6" id="KW-0805">Transcription regulation</keyword>
<protein>
    <recommendedName>
        <fullName evidence="12">C2H2-type domain-containing protein</fullName>
    </recommendedName>
</protein>
<dbReference type="FunFam" id="3.30.160.60:FF:001102">
    <property type="entry name" value="Transcription factor IIIA"/>
    <property type="match status" value="1"/>
</dbReference>
<feature type="region of interest" description="Disordered" evidence="11">
    <location>
        <begin position="352"/>
        <end position="389"/>
    </location>
</feature>
<dbReference type="FunFam" id="3.30.160.60:FF:000325">
    <property type="entry name" value="ZFP90 zinc finger protein"/>
    <property type="match status" value="1"/>
</dbReference>
<dbReference type="PANTHER" id="PTHR45718:SF4">
    <property type="entry name" value="TRANSCRIPTIONAL ACTIVATOR CUBITUS INTERRUPTUS"/>
    <property type="match status" value="1"/>
</dbReference>
<feature type="compositionally biased region" description="Basic residues" evidence="11">
    <location>
        <begin position="1"/>
        <end position="10"/>
    </location>
</feature>
<feature type="domain" description="C2H2-type" evidence="12">
    <location>
        <begin position="464"/>
        <end position="491"/>
    </location>
</feature>
<comment type="subcellular location">
    <subcellularLocation>
        <location evidence="1">Nucleus</location>
    </subcellularLocation>
</comment>
<dbReference type="GO" id="GO:0005634">
    <property type="term" value="C:nucleus"/>
    <property type="evidence" value="ECO:0007669"/>
    <property type="project" value="UniProtKB-SubCell"/>
</dbReference>
<evidence type="ECO:0000256" key="2">
    <source>
        <dbReference type="ARBA" id="ARBA00022723"/>
    </source>
</evidence>
<keyword evidence="3" id="KW-0677">Repeat</keyword>
<evidence type="ECO:0000256" key="5">
    <source>
        <dbReference type="ARBA" id="ARBA00022833"/>
    </source>
</evidence>
<dbReference type="InterPro" id="IPR013087">
    <property type="entry name" value="Znf_C2H2_type"/>
</dbReference>
<gene>
    <name evidence="13" type="ORF">F5878DRAFT_664907</name>
</gene>
<keyword evidence="4 10" id="KW-0863">Zinc-finger</keyword>
<dbReference type="GO" id="GO:0008270">
    <property type="term" value="F:zinc ion binding"/>
    <property type="evidence" value="ECO:0007669"/>
    <property type="project" value="UniProtKB-KW"/>
</dbReference>
<dbReference type="PROSITE" id="PS00028">
    <property type="entry name" value="ZINC_FINGER_C2H2_1"/>
    <property type="match status" value="7"/>
</dbReference>
<dbReference type="Pfam" id="PF00096">
    <property type="entry name" value="zf-C2H2"/>
    <property type="match status" value="3"/>
</dbReference>
<dbReference type="Pfam" id="PF13894">
    <property type="entry name" value="zf-C2H2_4"/>
    <property type="match status" value="1"/>
</dbReference>
<evidence type="ECO:0000313" key="14">
    <source>
        <dbReference type="Proteomes" id="UP001163846"/>
    </source>
</evidence>
<dbReference type="Gene3D" id="3.30.160.60">
    <property type="entry name" value="Classic Zinc Finger"/>
    <property type="match status" value="7"/>
</dbReference>
<dbReference type="GO" id="GO:0000978">
    <property type="term" value="F:RNA polymerase II cis-regulatory region sequence-specific DNA binding"/>
    <property type="evidence" value="ECO:0007669"/>
    <property type="project" value="TreeGrafter"/>
</dbReference>
<organism evidence="13 14">
    <name type="scientific">Lentinula raphanica</name>
    <dbReference type="NCBI Taxonomy" id="153919"/>
    <lineage>
        <taxon>Eukaryota</taxon>
        <taxon>Fungi</taxon>
        <taxon>Dikarya</taxon>
        <taxon>Basidiomycota</taxon>
        <taxon>Agaricomycotina</taxon>
        <taxon>Agaricomycetes</taxon>
        <taxon>Agaricomycetidae</taxon>
        <taxon>Agaricales</taxon>
        <taxon>Marasmiineae</taxon>
        <taxon>Omphalotaceae</taxon>
        <taxon>Lentinula</taxon>
    </lineage>
</organism>
<comment type="caution">
    <text evidence="13">The sequence shown here is derived from an EMBL/GenBank/DDBJ whole genome shotgun (WGS) entry which is preliminary data.</text>
</comment>
<dbReference type="PANTHER" id="PTHR45718">
    <property type="entry name" value="TRANSCRIPTIONAL ACTIVATOR CUBITUS INTERRUPTUS"/>
    <property type="match status" value="1"/>
</dbReference>
<feature type="domain" description="C2H2-type" evidence="12">
    <location>
        <begin position="522"/>
        <end position="549"/>
    </location>
</feature>
<evidence type="ECO:0000256" key="4">
    <source>
        <dbReference type="ARBA" id="ARBA00022771"/>
    </source>
</evidence>
<evidence type="ECO:0000259" key="12">
    <source>
        <dbReference type="PROSITE" id="PS50157"/>
    </source>
</evidence>
<proteinExistence type="predicted"/>
<dbReference type="SMART" id="SM00355">
    <property type="entry name" value="ZnF_C2H2"/>
    <property type="match status" value="8"/>
</dbReference>
<dbReference type="InterPro" id="IPR043359">
    <property type="entry name" value="GLI-like"/>
</dbReference>
<feature type="region of interest" description="Disordered" evidence="11">
    <location>
        <begin position="561"/>
        <end position="585"/>
    </location>
</feature>
<keyword evidence="5" id="KW-0862">Zinc</keyword>
<evidence type="ECO:0000256" key="8">
    <source>
        <dbReference type="ARBA" id="ARBA00023163"/>
    </source>
</evidence>
<keyword evidence="8" id="KW-0804">Transcription</keyword>
<evidence type="ECO:0000256" key="7">
    <source>
        <dbReference type="ARBA" id="ARBA00023125"/>
    </source>
</evidence>
<keyword evidence="7" id="KW-0238">DNA-binding</keyword>
<evidence type="ECO:0000256" key="9">
    <source>
        <dbReference type="ARBA" id="ARBA00023242"/>
    </source>
</evidence>
<feature type="domain" description="C2H2-type" evidence="12">
    <location>
        <begin position="550"/>
        <end position="579"/>
    </location>
</feature>
<evidence type="ECO:0000256" key="10">
    <source>
        <dbReference type="PROSITE-ProRule" id="PRU00042"/>
    </source>
</evidence>